<dbReference type="EMBL" id="MU273541">
    <property type="protein sequence ID" value="KAI0032598.1"/>
    <property type="molecule type" value="Genomic_DNA"/>
</dbReference>
<gene>
    <name evidence="1" type="ORF">K488DRAFT_7097</name>
</gene>
<keyword evidence="2" id="KW-1185">Reference proteome</keyword>
<dbReference type="Proteomes" id="UP000814128">
    <property type="component" value="Unassembled WGS sequence"/>
</dbReference>
<feature type="non-terminal residue" evidence="1">
    <location>
        <position position="93"/>
    </location>
</feature>
<comment type="caution">
    <text evidence="1">The sequence shown here is derived from an EMBL/GenBank/DDBJ whole genome shotgun (WGS) entry which is preliminary data.</text>
</comment>
<reference evidence="1" key="1">
    <citation type="submission" date="2021-02" db="EMBL/GenBank/DDBJ databases">
        <authorList>
            <consortium name="DOE Joint Genome Institute"/>
            <person name="Ahrendt S."/>
            <person name="Looney B.P."/>
            <person name="Miyauchi S."/>
            <person name="Morin E."/>
            <person name="Drula E."/>
            <person name="Courty P.E."/>
            <person name="Chicoki N."/>
            <person name="Fauchery L."/>
            <person name="Kohler A."/>
            <person name="Kuo A."/>
            <person name="Labutti K."/>
            <person name="Pangilinan J."/>
            <person name="Lipzen A."/>
            <person name="Riley R."/>
            <person name="Andreopoulos W."/>
            <person name="He G."/>
            <person name="Johnson J."/>
            <person name="Barry K.W."/>
            <person name="Grigoriev I.V."/>
            <person name="Nagy L."/>
            <person name="Hibbett D."/>
            <person name="Henrissat B."/>
            <person name="Matheny P.B."/>
            <person name="Labbe J."/>
            <person name="Martin F."/>
        </authorList>
    </citation>
    <scope>NUCLEOTIDE SEQUENCE</scope>
    <source>
        <strain evidence="1">EC-137</strain>
    </source>
</reference>
<accession>A0ACB8QLX2</accession>
<organism evidence="1 2">
    <name type="scientific">Vararia minispora EC-137</name>
    <dbReference type="NCBI Taxonomy" id="1314806"/>
    <lineage>
        <taxon>Eukaryota</taxon>
        <taxon>Fungi</taxon>
        <taxon>Dikarya</taxon>
        <taxon>Basidiomycota</taxon>
        <taxon>Agaricomycotina</taxon>
        <taxon>Agaricomycetes</taxon>
        <taxon>Russulales</taxon>
        <taxon>Lachnocladiaceae</taxon>
        <taxon>Vararia</taxon>
    </lineage>
</organism>
<evidence type="ECO:0000313" key="1">
    <source>
        <dbReference type="EMBL" id="KAI0032598.1"/>
    </source>
</evidence>
<reference evidence="1" key="2">
    <citation type="journal article" date="2022" name="New Phytol.">
        <title>Evolutionary transition to the ectomycorrhizal habit in the genomes of a hyperdiverse lineage of mushroom-forming fungi.</title>
        <authorList>
            <person name="Looney B."/>
            <person name="Miyauchi S."/>
            <person name="Morin E."/>
            <person name="Drula E."/>
            <person name="Courty P.E."/>
            <person name="Kohler A."/>
            <person name="Kuo A."/>
            <person name="LaButti K."/>
            <person name="Pangilinan J."/>
            <person name="Lipzen A."/>
            <person name="Riley R."/>
            <person name="Andreopoulos W."/>
            <person name="He G."/>
            <person name="Johnson J."/>
            <person name="Nolan M."/>
            <person name="Tritt A."/>
            <person name="Barry K.W."/>
            <person name="Grigoriev I.V."/>
            <person name="Nagy L.G."/>
            <person name="Hibbett D."/>
            <person name="Henrissat B."/>
            <person name="Matheny P.B."/>
            <person name="Labbe J."/>
            <person name="Martin F.M."/>
        </authorList>
    </citation>
    <scope>NUCLEOTIDE SEQUENCE</scope>
    <source>
        <strain evidence="1">EC-137</strain>
    </source>
</reference>
<evidence type="ECO:0000313" key="2">
    <source>
        <dbReference type="Proteomes" id="UP000814128"/>
    </source>
</evidence>
<sequence>RKDDCFRQAANKIYASCDKLDLDEQARVRGAVLMTLCELNTIAHYAIPMECTSFSKFSPDATLDDIPSAPCVGAISRSTQSWSSYSGYLRDIR</sequence>
<name>A0ACB8QLX2_9AGAM</name>
<feature type="non-terminal residue" evidence="1">
    <location>
        <position position="1"/>
    </location>
</feature>
<proteinExistence type="predicted"/>
<protein>
    <submittedName>
        <fullName evidence="1">Uncharacterized protein</fullName>
    </submittedName>
</protein>